<dbReference type="CDD" id="cd04077">
    <property type="entry name" value="Peptidases_S8_PCSK9_ProteinaseK_like"/>
    <property type="match status" value="1"/>
</dbReference>
<dbReference type="GO" id="GO:0005615">
    <property type="term" value="C:extracellular space"/>
    <property type="evidence" value="ECO:0007669"/>
    <property type="project" value="TreeGrafter"/>
</dbReference>
<dbReference type="Gene3D" id="3.40.50.200">
    <property type="entry name" value="Peptidase S8/S53 domain"/>
    <property type="match status" value="1"/>
</dbReference>
<dbReference type="PROSITE" id="PS51892">
    <property type="entry name" value="SUBTILASE"/>
    <property type="match status" value="1"/>
</dbReference>
<dbReference type="PANTHER" id="PTHR43806">
    <property type="entry name" value="PEPTIDASE S8"/>
    <property type="match status" value="1"/>
</dbReference>
<evidence type="ECO:0000259" key="7">
    <source>
        <dbReference type="Pfam" id="PF00082"/>
    </source>
</evidence>
<dbReference type="RefSeq" id="XP_014153467.1">
    <property type="nucleotide sequence ID" value="XM_014297992.1"/>
</dbReference>
<evidence type="ECO:0000256" key="4">
    <source>
        <dbReference type="ARBA" id="ARBA00022825"/>
    </source>
</evidence>
<keyword evidence="9" id="KW-1185">Reference proteome</keyword>
<evidence type="ECO:0000256" key="1">
    <source>
        <dbReference type="ARBA" id="ARBA00011073"/>
    </source>
</evidence>
<evidence type="ECO:0000313" key="9">
    <source>
        <dbReference type="Proteomes" id="UP000054560"/>
    </source>
</evidence>
<feature type="domain" description="Peptidase S8/S53" evidence="7">
    <location>
        <begin position="48"/>
        <end position="284"/>
    </location>
</feature>
<evidence type="ECO:0000313" key="8">
    <source>
        <dbReference type="EMBL" id="KNC79565.1"/>
    </source>
</evidence>
<reference evidence="8 9" key="1">
    <citation type="submission" date="2011-02" db="EMBL/GenBank/DDBJ databases">
        <title>The Genome Sequence of Sphaeroforma arctica JP610.</title>
        <authorList>
            <consortium name="The Broad Institute Genome Sequencing Platform"/>
            <person name="Russ C."/>
            <person name="Cuomo C."/>
            <person name="Young S.K."/>
            <person name="Zeng Q."/>
            <person name="Gargeya S."/>
            <person name="Alvarado L."/>
            <person name="Berlin A."/>
            <person name="Chapman S.B."/>
            <person name="Chen Z."/>
            <person name="Freedman E."/>
            <person name="Gellesch M."/>
            <person name="Goldberg J."/>
            <person name="Griggs A."/>
            <person name="Gujja S."/>
            <person name="Heilman E."/>
            <person name="Heiman D."/>
            <person name="Howarth C."/>
            <person name="Mehta T."/>
            <person name="Neiman D."/>
            <person name="Pearson M."/>
            <person name="Roberts A."/>
            <person name="Saif S."/>
            <person name="Shea T."/>
            <person name="Shenoy N."/>
            <person name="Sisk P."/>
            <person name="Stolte C."/>
            <person name="Sykes S."/>
            <person name="White J."/>
            <person name="Yandava C."/>
            <person name="Burger G."/>
            <person name="Gray M.W."/>
            <person name="Holland P.W.H."/>
            <person name="King N."/>
            <person name="Lang F.B.F."/>
            <person name="Roger A.J."/>
            <person name="Ruiz-Trillo I."/>
            <person name="Haas B."/>
            <person name="Nusbaum C."/>
            <person name="Birren B."/>
        </authorList>
    </citation>
    <scope>NUCLEOTIDE SEQUENCE [LARGE SCALE GENOMIC DNA]</scope>
    <source>
        <strain evidence="8 9">JP610</strain>
    </source>
</reference>
<name>A0A0L0FS54_9EUKA</name>
<dbReference type="STRING" id="667725.A0A0L0FS54"/>
<evidence type="ECO:0000256" key="2">
    <source>
        <dbReference type="ARBA" id="ARBA00022670"/>
    </source>
</evidence>
<dbReference type="GO" id="GO:0006508">
    <property type="term" value="P:proteolysis"/>
    <property type="evidence" value="ECO:0007669"/>
    <property type="project" value="UniProtKB-KW"/>
</dbReference>
<dbReference type="InterPro" id="IPR023828">
    <property type="entry name" value="Peptidase_S8_Ser-AS"/>
</dbReference>
<dbReference type="PANTHER" id="PTHR43806:SF11">
    <property type="entry name" value="CEREVISIN-RELATED"/>
    <property type="match status" value="1"/>
</dbReference>
<gene>
    <name evidence="8" type="ORF">SARC_08039</name>
</gene>
<keyword evidence="3 5" id="KW-0378">Hydrolase</keyword>
<evidence type="ECO:0000256" key="6">
    <source>
        <dbReference type="RuleBase" id="RU003355"/>
    </source>
</evidence>
<feature type="active site" description="Charge relay system" evidence="5">
    <location>
        <position position="242"/>
    </location>
</feature>
<dbReference type="FunFam" id="3.40.50.200:FF:000016">
    <property type="entry name" value="Proprotein convertase subtilisin/kexin type 9"/>
    <property type="match status" value="1"/>
</dbReference>
<dbReference type="PROSITE" id="PS00138">
    <property type="entry name" value="SUBTILASE_SER"/>
    <property type="match status" value="1"/>
</dbReference>
<dbReference type="eggNOG" id="KOG1153">
    <property type="taxonomic scope" value="Eukaryota"/>
</dbReference>
<dbReference type="PROSITE" id="PS00137">
    <property type="entry name" value="SUBTILASE_HIS"/>
    <property type="match status" value="1"/>
</dbReference>
<dbReference type="InterPro" id="IPR034193">
    <property type="entry name" value="PCSK9_ProteinaseK-like"/>
</dbReference>
<sequence length="627" mass="68869">MRASSVQDAEYVTDVQSTSTLYNWGLDRIDQLFLPLDNIATVSDLASGNGMDVFIVDSGVDISHQGFAHTNVSHSWSAFSGCQDGLGHGTHVAGIVASSGFGVAPGSTIHSVKVLNDQGQGTTYNVIMGLEHILFNRPGGPGSPAVVVMSLSGPTSDYMDTLTYRLYLDNVLVVAAAGNAETDACDSSPSRSPWVLTVGATDIDDNYTSYSNWGKCVSLAAPGHSISSTTPNDAVSTWSGTSMAAPHVAGIAAKLWSDAGRNITNRQILRSMLVAATPGQLSGVPADTANLYAFANINVVEISNSTDNHTQFGEGKGYIYSPPMTEEEYAEQQRQYSLWTFDEFLNMRFYYGGSIDGANYSTYLTMRSTQGGWDLLRMESTNITMIRENGWTSVHDFLAWKWLIGDGEVDETDLEPERQYFQELKSFLLNTNYTQYVTDRDLYHTERFYYGGSIEAERFYYGGSIAASLNRTSAVTVPSLTDAQIHAHRVEYVSFMISEANTTYLNSRFYYGGSVLIKKNPATDEIGVYEGEWLVILSNGQMFNETAQLVEDASVSGGDFSAENWSASFNNTGVVGASFYTIVTEEGMLGEYEEDWVEYDVERFYYGGSYEAVKMNGKYDTLNRYSD</sequence>
<dbReference type="OrthoDB" id="206201at2759"/>
<feature type="active site" description="Charge relay system" evidence="5">
    <location>
        <position position="88"/>
    </location>
</feature>
<dbReference type="AlphaFoldDB" id="A0A0L0FS54"/>
<keyword evidence="2 5" id="KW-0645">Protease</keyword>
<dbReference type="GeneID" id="25908543"/>
<evidence type="ECO:0000256" key="3">
    <source>
        <dbReference type="ARBA" id="ARBA00022801"/>
    </source>
</evidence>
<keyword evidence="4 5" id="KW-0720">Serine protease</keyword>
<dbReference type="GO" id="GO:0004252">
    <property type="term" value="F:serine-type endopeptidase activity"/>
    <property type="evidence" value="ECO:0007669"/>
    <property type="project" value="UniProtKB-UniRule"/>
</dbReference>
<dbReference type="InterPro" id="IPR023827">
    <property type="entry name" value="Peptidase_S8_Asp-AS"/>
</dbReference>
<evidence type="ECO:0000256" key="5">
    <source>
        <dbReference type="PROSITE-ProRule" id="PRU01240"/>
    </source>
</evidence>
<accession>A0A0L0FS54</accession>
<dbReference type="InterPro" id="IPR050131">
    <property type="entry name" value="Peptidase_S8_subtilisin-like"/>
</dbReference>
<dbReference type="InterPro" id="IPR036852">
    <property type="entry name" value="Peptidase_S8/S53_dom_sf"/>
</dbReference>
<protein>
    <recommendedName>
        <fullName evidence="7">Peptidase S8/S53 domain-containing protein</fullName>
    </recommendedName>
</protein>
<dbReference type="PRINTS" id="PR00723">
    <property type="entry name" value="SUBTILISIN"/>
</dbReference>
<dbReference type="Proteomes" id="UP000054560">
    <property type="component" value="Unassembled WGS sequence"/>
</dbReference>
<feature type="active site" description="Charge relay system" evidence="5">
    <location>
        <position position="57"/>
    </location>
</feature>
<dbReference type="EMBL" id="KQ242281">
    <property type="protein sequence ID" value="KNC79565.1"/>
    <property type="molecule type" value="Genomic_DNA"/>
</dbReference>
<dbReference type="Pfam" id="PF00082">
    <property type="entry name" value="Peptidase_S8"/>
    <property type="match status" value="1"/>
</dbReference>
<organism evidence="8 9">
    <name type="scientific">Sphaeroforma arctica JP610</name>
    <dbReference type="NCBI Taxonomy" id="667725"/>
    <lineage>
        <taxon>Eukaryota</taxon>
        <taxon>Ichthyosporea</taxon>
        <taxon>Ichthyophonida</taxon>
        <taxon>Sphaeroforma</taxon>
    </lineage>
</organism>
<proteinExistence type="inferred from homology"/>
<dbReference type="PROSITE" id="PS00136">
    <property type="entry name" value="SUBTILASE_ASP"/>
    <property type="match status" value="1"/>
</dbReference>
<dbReference type="SUPFAM" id="SSF52743">
    <property type="entry name" value="Subtilisin-like"/>
    <property type="match status" value="1"/>
</dbReference>
<dbReference type="InterPro" id="IPR000209">
    <property type="entry name" value="Peptidase_S8/S53_dom"/>
</dbReference>
<dbReference type="InterPro" id="IPR022398">
    <property type="entry name" value="Peptidase_S8_His-AS"/>
</dbReference>
<dbReference type="InterPro" id="IPR015500">
    <property type="entry name" value="Peptidase_S8_subtilisin-rel"/>
</dbReference>
<comment type="similarity">
    <text evidence="1 5 6">Belongs to the peptidase S8 family.</text>
</comment>